<comment type="caution">
    <text evidence="3">The sequence shown here is derived from an EMBL/GenBank/DDBJ whole genome shotgun (WGS) entry which is preliminary data.</text>
</comment>
<reference evidence="3 4" key="1">
    <citation type="journal article" date="2023" name="G3 (Bethesda)">
        <title>A chromosome-level genome assembly of Zasmidium syzygii isolated from banana leaves.</title>
        <authorList>
            <person name="van Westerhoven A.C."/>
            <person name="Mehrabi R."/>
            <person name="Talebi R."/>
            <person name="Steentjes M.B.F."/>
            <person name="Corcolon B."/>
            <person name="Chong P.A."/>
            <person name="Kema G.H.J."/>
            <person name="Seidl M.F."/>
        </authorList>
    </citation>
    <scope>NUCLEOTIDE SEQUENCE [LARGE SCALE GENOMIC DNA]</scope>
    <source>
        <strain evidence="3 4">P124</strain>
    </source>
</reference>
<feature type="transmembrane region" description="Helical" evidence="2">
    <location>
        <begin position="12"/>
        <end position="29"/>
    </location>
</feature>
<feature type="region of interest" description="Disordered" evidence="1">
    <location>
        <begin position="178"/>
        <end position="235"/>
    </location>
</feature>
<proteinExistence type="predicted"/>
<feature type="region of interest" description="Disordered" evidence="1">
    <location>
        <begin position="258"/>
        <end position="305"/>
    </location>
</feature>
<accession>A0ABR0EWF2</accession>
<feature type="transmembrane region" description="Helical" evidence="2">
    <location>
        <begin position="35"/>
        <end position="60"/>
    </location>
</feature>
<sequence>MYLYRGQNRVSFATMLQLALYLLGLIVIAPVAIPIAIAIVGISFFCLSVTVVVIGLAFFWDIFRSSIWLLINSAIDSIPFLLEREQNVAHEWLNVLLGYPRDCHRPDRATSTPHPTTPVKPHLANGMTSHEWMSQNASVASLTTPTPRDFENTDSWINDEDDSEALFMVRRGSIVQPSFDAPTFDTLPRSRRPSKTGSPEASRPPSRAPTPSTYTGFADSMRPPSRNGSGFFNSSPVTPLRGYSNSSDSQYFQIQPTSPISLHGRRPSWSPIMHRRNNQSTTSFGSVPEEMMETKTVGSIEELRS</sequence>
<keyword evidence="4" id="KW-1185">Reference proteome</keyword>
<protein>
    <submittedName>
        <fullName evidence="3">Uncharacterized protein</fullName>
    </submittedName>
</protein>
<gene>
    <name evidence="3" type="ORF">PRZ48_003912</name>
</gene>
<evidence type="ECO:0000313" key="3">
    <source>
        <dbReference type="EMBL" id="KAK4505947.1"/>
    </source>
</evidence>
<dbReference type="Proteomes" id="UP001305779">
    <property type="component" value="Unassembled WGS sequence"/>
</dbReference>
<keyword evidence="2" id="KW-1133">Transmembrane helix</keyword>
<dbReference type="EMBL" id="JAXOVC010000002">
    <property type="protein sequence ID" value="KAK4505947.1"/>
    <property type="molecule type" value="Genomic_DNA"/>
</dbReference>
<feature type="compositionally biased region" description="Low complexity" evidence="1">
    <location>
        <begin position="198"/>
        <end position="213"/>
    </location>
</feature>
<evidence type="ECO:0000256" key="2">
    <source>
        <dbReference type="SAM" id="Phobius"/>
    </source>
</evidence>
<name>A0ABR0EWF2_ZASCE</name>
<keyword evidence="2" id="KW-0472">Membrane</keyword>
<feature type="compositionally biased region" description="Polar residues" evidence="1">
    <location>
        <begin position="226"/>
        <end position="235"/>
    </location>
</feature>
<organism evidence="3 4">
    <name type="scientific">Zasmidium cellare</name>
    <name type="common">Wine cellar mold</name>
    <name type="synonym">Racodium cellare</name>
    <dbReference type="NCBI Taxonomy" id="395010"/>
    <lineage>
        <taxon>Eukaryota</taxon>
        <taxon>Fungi</taxon>
        <taxon>Dikarya</taxon>
        <taxon>Ascomycota</taxon>
        <taxon>Pezizomycotina</taxon>
        <taxon>Dothideomycetes</taxon>
        <taxon>Dothideomycetidae</taxon>
        <taxon>Mycosphaerellales</taxon>
        <taxon>Mycosphaerellaceae</taxon>
        <taxon>Zasmidium</taxon>
    </lineage>
</organism>
<keyword evidence="2" id="KW-0812">Transmembrane</keyword>
<evidence type="ECO:0000313" key="4">
    <source>
        <dbReference type="Proteomes" id="UP001305779"/>
    </source>
</evidence>
<evidence type="ECO:0000256" key="1">
    <source>
        <dbReference type="SAM" id="MobiDB-lite"/>
    </source>
</evidence>